<dbReference type="RefSeq" id="WP_180917051.1">
    <property type="nucleotide sequence ID" value="NZ_CP059165.1"/>
</dbReference>
<reference evidence="2" key="1">
    <citation type="submission" date="2020-07" db="EMBL/GenBank/DDBJ databases">
        <title>Description of Mycobacterium gordonae subsp. intergordonae subsp.nov. and Mycobacterium gordonae subsp. gordonae subsp. nov.</title>
        <authorList>
            <person name="Huang H."/>
        </authorList>
    </citation>
    <scope>NUCLEOTIDE SEQUENCE [LARGE SCALE GENOMIC DNA]</scope>
    <source>
        <strain evidence="2">24T</strain>
    </source>
</reference>
<evidence type="ECO:0000313" key="2">
    <source>
        <dbReference type="EMBL" id="QLL08465.1"/>
    </source>
</evidence>
<sequence length="191" mass="20732">MRLEVLDRGHPLPTKALFGVIRLVTRQPVVDAVKLALYRRQFYGAGPLTHEAMRGRSEWSVGDRELMAAYISQANDCAFCVAAHSATSGQWYGDASKVAATLADLDTAPIGEPLRATLRLLGKLTREQRIDADDIHAVVAEGVSASQVRDALAVFLAFDITNRLANAFGFAVAGPEAMNAGARHLLRRGYR</sequence>
<dbReference type="InterPro" id="IPR003779">
    <property type="entry name" value="CMD-like"/>
</dbReference>
<dbReference type="PANTHER" id="PTHR35446">
    <property type="entry name" value="SI:CH211-175M2.5"/>
    <property type="match status" value="1"/>
</dbReference>
<keyword evidence="3" id="KW-1185">Reference proteome</keyword>
<dbReference type="Pfam" id="PF02627">
    <property type="entry name" value="CMD"/>
    <property type="match status" value="1"/>
</dbReference>
<evidence type="ECO:0000313" key="3">
    <source>
        <dbReference type="Proteomes" id="UP000510682"/>
    </source>
</evidence>
<reference evidence="2" key="2">
    <citation type="submission" date="2020-07" db="EMBL/GenBank/DDBJ databases">
        <authorList>
            <person name="Yu X."/>
        </authorList>
    </citation>
    <scope>NUCLEOTIDE SEQUENCE [LARGE SCALE GENOMIC DNA]</scope>
    <source>
        <strain evidence="2">24T</strain>
    </source>
</reference>
<dbReference type="SUPFAM" id="SSF69118">
    <property type="entry name" value="AhpD-like"/>
    <property type="match status" value="1"/>
</dbReference>
<protein>
    <submittedName>
        <fullName evidence="2">Carboxymuconolactone decarboxylase family protein</fullName>
    </submittedName>
</protein>
<feature type="domain" description="Carboxymuconolactone decarboxylase-like" evidence="1">
    <location>
        <begin position="52"/>
        <end position="87"/>
    </location>
</feature>
<dbReference type="InterPro" id="IPR029032">
    <property type="entry name" value="AhpD-like"/>
</dbReference>
<name>A0A7D6EA72_9MYCO</name>
<dbReference type="Gene3D" id="1.20.1290.10">
    <property type="entry name" value="AhpD-like"/>
    <property type="match status" value="1"/>
</dbReference>
<dbReference type="KEGG" id="mgor:H0P51_05865"/>
<proteinExistence type="predicted"/>
<dbReference type="EMBL" id="CP059165">
    <property type="protein sequence ID" value="QLL08465.1"/>
    <property type="molecule type" value="Genomic_DNA"/>
</dbReference>
<organism evidence="2 3">
    <name type="scientific">Mycobacterium vicinigordonae</name>
    <dbReference type="NCBI Taxonomy" id="1719132"/>
    <lineage>
        <taxon>Bacteria</taxon>
        <taxon>Bacillati</taxon>
        <taxon>Actinomycetota</taxon>
        <taxon>Actinomycetes</taxon>
        <taxon>Mycobacteriales</taxon>
        <taxon>Mycobacteriaceae</taxon>
        <taxon>Mycobacterium</taxon>
    </lineage>
</organism>
<accession>A0A7D6EA72</accession>
<evidence type="ECO:0000259" key="1">
    <source>
        <dbReference type="Pfam" id="PF02627"/>
    </source>
</evidence>
<dbReference type="PANTHER" id="PTHR35446:SF2">
    <property type="entry name" value="CARBOXYMUCONOLACTONE DECARBOXYLASE-LIKE DOMAIN-CONTAINING PROTEIN"/>
    <property type="match status" value="1"/>
</dbReference>
<gene>
    <name evidence="2" type="ORF">H0P51_05865</name>
</gene>
<dbReference type="AlphaFoldDB" id="A0A7D6EA72"/>
<dbReference type="Proteomes" id="UP000510682">
    <property type="component" value="Chromosome"/>
</dbReference>